<dbReference type="InterPro" id="IPR040676">
    <property type="entry name" value="DUF5641"/>
</dbReference>
<feature type="compositionally biased region" description="Polar residues" evidence="1">
    <location>
        <begin position="25"/>
        <end position="38"/>
    </location>
</feature>
<dbReference type="Pfam" id="PF18701">
    <property type="entry name" value="DUF5641"/>
    <property type="match status" value="1"/>
</dbReference>
<proteinExistence type="predicted"/>
<evidence type="ECO:0000259" key="2">
    <source>
        <dbReference type="Pfam" id="PF18701"/>
    </source>
</evidence>
<dbReference type="OrthoDB" id="8056668at2759"/>
<feature type="region of interest" description="Disordered" evidence="1">
    <location>
        <begin position="456"/>
        <end position="501"/>
    </location>
</feature>
<sequence length="851" mass="94903">MESTVTSQDGQTRPDESNTKESDGDYTQVNPKVSTSTPKGDVALQRSPEHWVTLDDIKAAEELKARSDVDKGSHYSSGSVSRHSSMVSRNSSSASFKLREARAKQELANLKKQQLERRHSLEKEKQEFERRLELMALREEQECADTEAKFWQGEVGLELENGGVSDRNPGVAMQGEDRRHTTQPASNWRIHTEPAGNLDRAQGTNGRVPQGQLDPLAEEWTGYNLHASAGGETGPATTGSFDCKGVGLGIGTQSPDMLNLMSTIEYVNLPKPELIYFDGSPEKYWPFINSFRSNIEGKPINDRAKLTYLIQFCTGIAKESIENCILMNPPEGLKKAKLILANQFGTNHEVTHALLEKVLQRDPIGPNDSEGLRHLARVMRKCEITLNELGQVANMNSSDTLLKVQKLLPLRLQGEWAKRAWGIMQMKMEPKFSNMADFIEQASQVACNVFGKNIGRGKQPQVQQKPKPNQGHSTKGNRVTTLVGKGQQGRRGEDNSNTSEEKCLSCKAPHKLNECRQFKQMDLKERLQFVRQRKLCNNCLLPNHFAKGCIVAPRCTVAGCKGKHDTLIHIPNMKGRRDNRNSGDEQQTSDSPTGVGIETSSVSNNQQGTNCNTSVGNQKVCFRAVPVKVQGNKGDVETWALLDNASDVTLCDQRLLDSLGLKGKETSFSLNTVVGEGQEQGVEVSLIAKALNGDDEVLVTVMAEVESILNSRPLCKLSLDASDDEPLTPNHLILLRSNLNMPPGVFQKTDIYGRRRWRQAQYLADIFWRRWLKEYLPTLQLRQKWTRASRNFEVGDLVLVVDDNTPRGQWPLGRVVFVHPDGEGMVRQCEVKVGSKVLKRPIVKLCFLEST</sequence>
<feature type="region of interest" description="Disordered" evidence="1">
    <location>
        <begin position="160"/>
        <end position="184"/>
    </location>
</feature>
<dbReference type="PANTHER" id="PTHR47331:SF1">
    <property type="entry name" value="GAG-LIKE PROTEIN"/>
    <property type="match status" value="1"/>
</dbReference>
<feature type="compositionally biased region" description="Low complexity" evidence="1">
    <location>
        <begin position="74"/>
        <end position="95"/>
    </location>
</feature>
<feature type="compositionally biased region" description="Basic and acidic residues" evidence="1">
    <location>
        <begin position="490"/>
        <end position="501"/>
    </location>
</feature>
<feature type="region of interest" description="Disordered" evidence="1">
    <location>
        <begin position="572"/>
        <end position="609"/>
    </location>
</feature>
<accession>A0A9Q1H6A9</accession>
<gene>
    <name evidence="3" type="ORF">HOLleu_24429</name>
</gene>
<feature type="compositionally biased region" description="Basic and acidic residues" evidence="1">
    <location>
        <begin position="12"/>
        <end position="23"/>
    </location>
</feature>
<evidence type="ECO:0000256" key="1">
    <source>
        <dbReference type="SAM" id="MobiDB-lite"/>
    </source>
</evidence>
<dbReference type="AlphaFoldDB" id="A0A9Q1H6A9"/>
<organism evidence="3 4">
    <name type="scientific">Holothuria leucospilota</name>
    <name type="common">Black long sea cucumber</name>
    <name type="synonym">Mertensiothuria leucospilota</name>
    <dbReference type="NCBI Taxonomy" id="206669"/>
    <lineage>
        <taxon>Eukaryota</taxon>
        <taxon>Metazoa</taxon>
        <taxon>Echinodermata</taxon>
        <taxon>Eleutherozoa</taxon>
        <taxon>Echinozoa</taxon>
        <taxon>Holothuroidea</taxon>
        <taxon>Aspidochirotacea</taxon>
        <taxon>Aspidochirotida</taxon>
        <taxon>Holothuriidae</taxon>
        <taxon>Holothuria</taxon>
    </lineage>
</organism>
<feature type="region of interest" description="Disordered" evidence="1">
    <location>
        <begin position="1"/>
        <end position="50"/>
    </location>
</feature>
<feature type="compositionally biased region" description="Polar residues" evidence="1">
    <location>
        <begin position="1"/>
        <end position="11"/>
    </location>
</feature>
<dbReference type="PANTHER" id="PTHR47331">
    <property type="entry name" value="PHD-TYPE DOMAIN-CONTAINING PROTEIN"/>
    <property type="match status" value="1"/>
</dbReference>
<feature type="region of interest" description="Disordered" evidence="1">
    <location>
        <begin position="64"/>
        <end position="96"/>
    </location>
</feature>
<keyword evidence="4" id="KW-1185">Reference proteome</keyword>
<feature type="compositionally biased region" description="Polar residues" evidence="1">
    <location>
        <begin position="471"/>
        <end position="480"/>
    </location>
</feature>
<name>A0A9Q1H6A9_HOLLE</name>
<evidence type="ECO:0000313" key="4">
    <source>
        <dbReference type="Proteomes" id="UP001152320"/>
    </source>
</evidence>
<protein>
    <recommendedName>
        <fullName evidence="2">DUF5641 domain-containing protein</fullName>
    </recommendedName>
</protein>
<feature type="compositionally biased region" description="Polar residues" evidence="1">
    <location>
        <begin position="584"/>
        <end position="609"/>
    </location>
</feature>
<comment type="caution">
    <text evidence="3">The sequence shown here is derived from an EMBL/GenBank/DDBJ whole genome shotgun (WGS) entry which is preliminary data.</text>
</comment>
<reference evidence="3" key="1">
    <citation type="submission" date="2021-10" db="EMBL/GenBank/DDBJ databases">
        <title>Tropical sea cucumber genome reveals ecological adaptation and Cuvierian tubules defense mechanism.</title>
        <authorList>
            <person name="Chen T."/>
        </authorList>
    </citation>
    <scope>NUCLEOTIDE SEQUENCE</scope>
    <source>
        <strain evidence="3">Nanhai2018</strain>
        <tissue evidence="3">Muscle</tissue>
    </source>
</reference>
<evidence type="ECO:0000313" key="3">
    <source>
        <dbReference type="EMBL" id="KAJ8034020.1"/>
    </source>
</evidence>
<dbReference type="EMBL" id="JAIZAY010000011">
    <property type="protein sequence ID" value="KAJ8034020.1"/>
    <property type="molecule type" value="Genomic_DNA"/>
</dbReference>
<dbReference type="Proteomes" id="UP001152320">
    <property type="component" value="Chromosome 11"/>
</dbReference>
<feature type="domain" description="DUF5641" evidence="2">
    <location>
        <begin position="755"/>
        <end position="848"/>
    </location>
</feature>
<feature type="compositionally biased region" description="Low complexity" evidence="1">
    <location>
        <begin position="458"/>
        <end position="470"/>
    </location>
</feature>
<feature type="compositionally biased region" description="Basic and acidic residues" evidence="1">
    <location>
        <begin position="64"/>
        <end position="73"/>
    </location>
</feature>